<dbReference type="RefSeq" id="WP_091572781.1">
    <property type="nucleotide sequence ID" value="NZ_FMZA01000024.1"/>
</dbReference>
<dbReference type="PROSITE" id="PS50084">
    <property type="entry name" value="KH_TYPE_1"/>
    <property type="match status" value="1"/>
</dbReference>
<dbReference type="Gene3D" id="3.30.1370.50">
    <property type="entry name" value="R3H-like domain"/>
    <property type="match status" value="1"/>
</dbReference>
<dbReference type="EMBL" id="FMZA01000024">
    <property type="protein sequence ID" value="SDC95748.1"/>
    <property type="molecule type" value="Genomic_DNA"/>
</dbReference>
<dbReference type="GO" id="GO:0071555">
    <property type="term" value="P:cell wall organization"/>
    <property type="evidence" value="ECO:0007669"/>
    <property type="project" value="UniProtKB-KW"/>
</dbReference>
<dbReference type="STRING" id="1236220.SAMN04488112_1245"/>
<sequence length="210" mass="23833">MKKVTVTAKTVDSAVAEALRQLGADRERAKISVLEEPSRRFLGLFGGRDAKVEVELISSPSEEALRFLREVLDHMGLDGVEMEKSEESDHVRIQFTGEDLGLLIGRRGQTLDALQYLTNVAANRATGPYTRLILDAEGYRERRRQSLIELADRIARKVKRTKQAISLEPMSPMERKVIHNHIQKQYTDLTTQSEGEEPRRNVVVAPRDKR</sequence>
<dbReference type="GO" id="GO:0003723">
    <property type="term" value="F:RNA binding"/>
    <property type="evidence" value="ECO:0007669"/>
    <property type="project" value="UniProtKB-UniRule"/>
</dbReference>
<keyword evidence="2 6" id="KW-0694">RNA-binding</keyword>
<dbReference type="InterPro" id="IPR038247">
    <property type="entry name" value="Jag_N_dom_sf"/>
</dbReference>
<dbReference type="Proteomes" id="UP000199387">
    <property type="component" value="Unassembled WGS sequence"/>
</dbReference>
<evidence type="ECO:0000256" key="6">
    <source>
        <dbReference type="HAMAP-Rule" id="MF_00867"/>
    </source>
</evidence>
<feature type="region of interest" description="Jag_N domain" evidence="6">
    <location>
        <begin position="5"/>
        <end position="55"/>
    </location>
</feature>
<evidence type="ECO:0000256" key="2">
    <source>
        <dbReference type="ARBA" id="ARBA00022884"/>
    </source>
</evidence>
<dbReference type="InterPro" id="IPR015946">
    <property type="entry name" value="KH_dom-like_a/b"/>
</dbReference>
<dbReference type="PANTHER" id="PTHR35800">
    <property type="entry name" value="PROTEIN JAG"/>
    <property type="match status" value="1"/>
</dbReference>
<keyword evidence="1 6" id="KW-0963">Cytoplasm</keyword>
<evidence type="ECO:0000256" key="1">
    <source>
        <dbReference type="ARBA" id="ARBA00022490"/>
    </source>
</evidence>
<organism evidence="9 10">
    <name type="scientific">Melghirimyces thermohalophilus</name>
    <dbReference type="NCBI Taxonomy" id="1236220"/>
    <lineage>
        <taxon>Bacteria</taxon>
        <taxon>Bacillati</taxon>
        <taxon>Bacillota</taxon>
        <taxon>Bacilli</taxon>
        <taxon>Bacillales</taxon>
        <taxon>Thermoactinomycetaceae</taxon>
        <taxon>Melghirimyces</taxon>
    </lineage>
</organism>
<comment type="similarity">
    <text evidence="6">Belongs to the KhpB RNA-binding protein family.</text>
</comment>
<gene>
    <name evidence="6" type="primary">khpB</name>
    <name evidence="6" type="synonym">eloR</name>
    <name evidence="9" type="ORF">SAMN04488112_1245</name>
</gene>
<evidence type="ECO:0000259" key="8">
    <source>
        <dbReference type="PROSITE" id="PS51061"/>
    </source>
</evidence>
<protein>
    <recommendedName>
        <fullName evidence="6">RNA-binding protein KhpB</fullName>
    </recommendedName>
    <alternativeName>
        <fullName evidence="6">RNA-binding protein EloR</fullName>
    </alternativeName>
</protein>
<evidence type="ECO:0000256" key="4">
    <source>
        <dbReference type="ARBA" id="ARBA00023186"/>
    </source>
</evidence>
<dbReference type="OrthoDB" id="9794483at2"/>
<dbReference type="Pfam" id="PF13083">
    <property type="entry name" value="KH_KhpA-B"/>
    <property type="match status" value="1"/>
</dbReference>
<dbReference type="CDD" id="cd02644">
    <property type="entry name" value="R3H_jag"/>
    <property type="match status" value="1"/>
</dbReference>
<evidence type="ECO:0000313" key="10">
    <source>
        <dbReference type="Proteomes" id="UP000199387"/>
    </source>
</evidence>
<feature type="domain" description="R3H" evidence="8">
    <location>
        <begin position="141"/>
        <end position="208"/>
    </location>
</feature>
<dbReference type="PROSITE" id="PS51061">
    <property type="entry name" value="R3H"/>
    <property type="match status" value="1"/>
</dbReference>
<dbReference type="Pfam" id="PF01424">
    <property type="entry name" value="R3H"/>
    <property type="match status" value="1"/>
</dbReference>
<accession>A0A1G6QTT1</accession>
<dbReference type="AlphaFoldDB" id="A0A1G6QTT1"/>
<dbReference type="GO" id="GO:0005737">
    <property type="term" value="C:cytoplasm"/>
    <property type="evidence" value="ECO:0007669"/>
    <property type="project" value="UniProtKB-SubCell"/>
</dbReference>
<keyword evidence="4 6" id="KW-0143">Chaperone</keyword>
<keyword evidence="3 6" id="KW-0133">Cell shape</keyword>
<feature type="region of interest" description="Disordered" evidence="7">
    <location>
        <begin position="190"/>
        <end position="210"/>
    </location>
</feature>
<evidence type="ECO:0000256" key="7">
    <source>
        <dbReference type="SAM" id="MobiDB-lite"/>
    </source>
</evidence>
<keyword evidence="10" id="KW-1185">Reference proteome</keyword>
<evidence type="ECO:0000256" key="3">
    <source>
        <dbReference type="ARBA" id="ARBA00022960"/>
    </source>
</evidence>
<comment type="function">
    <text evidence="6">A probable RNA chaperone. Forms a complex with KhpA which binds to cellular RNA and controls its expression. Plays a role in peptidoglycan (PG) homeostasis and cell length regulation.</text>
</comment>
<dbReference type="InterPro" id="IPR038008">
    <property type="entry name" value="Jag_KH"/>
</dbReference>
<keyword evidence="5 6" id="KW-0961">Cell wall biogenesis/degradation</keyword>
<dbReference type="InterPro" id="IPR001374">
    <property type="entry name" value="R3H_dom"/>
</dbReference>
<dbReference type="InterPro" id="IPR034079">
    <property type="entry name" value="R3H_KhpB"/>
</dbReference>
<dbReference type="SMART" id="SM01245">
    <property type="entry name" value="Jag_N"/>
    <property type="match status" value="1"/>
</dbReference>
<comment type="subunit">
    <text evidence="6">Forms a complex with KhpA.</text>
</comment>
<dbReference type="Pfam" id="PF14804">
    <property type="entry name" value="Jag_N"/>
    <property type="match status" value="1"/>
</dbReference>
<evidence type="ECO:0000256" key="5">
    <source>
        <dbReference type="ARBA" id="ARBA00023316"/>
    </source>
</evidence>
<dbReference type="Gene3D" id="3.30.30.80">
    <property type="entry name" value="probable RNA-binding protein from clostridium symbiosum atcc 14940"/>
    <property type="match status" value="1"/>
</dbReference>
<reference evidence="9 10" key="1">
    <citation type="submission" date="2016-10" db="EMBL/GenBank/DDBJ databases">
        <authorList>
            <person name="de Groot N.N."/>
        </authorList>
    </citation>
    <scope>NUCLEOTIDE SEQUENCE [LARGE SCALE GENOMIC DNA]</scope>
    <source>
        <strain evidence="9 10">DSM 45514</strain>
    </source>
</reference>
<dbReference type="Gene3D" id="3.30.300.20">
    <property type="match status" value="1"/>
</dbReference>
<name>A0A1G6QTT1_9BACL</name>
<comment type="subcellular location">
    <subcellularLocation>
        <location evidence="6">Cytoplasm</location>
    </subcellularLocation>
</comment>
<proteinExistence type="inferred from homology"/>
<dbReference type="HAMAP" id="MF_00867">
    <property type="entry name" value="KhpB"/>
    <property type="match status" value="1"/>
</dbReference>
<dbReference type="PANTHER" id="PTHR35800:SF1">
    <property type="entry name" value="RNA-BINDING PROTEIN KHPB"/>
    <property type="match status" value="1"/>
</dbReference>
<evidence type="ECO:0000313" key="9">
    <source>
        <dbReference type="EMBL" id="SDC95748.1"/>
    </source>
</evidence>
<dbReference type="InterPro" id="IPR032782">
    <property type="entry name" value="KhpB_N"/>
</dbReference>
<comment type="domain">
    <text evidence="6">Has an N-terminal Jag-N domain and 2 RNA-binding domains (KH and R3H).</text>
</comment>
<dbReference type="GO" id="GO:0008360">
    <property type="term" value="P:regulation of cell shape"/>
    <property type="evidence" value="ECO:0007669"/>
    <property type="project" value="UniProtKB-KW"/>
</dbReference>
<dbReference type="NCBIfam" id="NF041568">
    <property type="entry name" value="Jag_EloR"/>
    <property type="match status" value="1"/>
</dbReference>
<dbReference type="InterPro" id="IPR039247">
    <property type="entry name" value="KhpB"/>
</dbReference>
<dbReference type="InterPro" id="IPR036867">
    <property type="entry name" value="R3H_dom_sf"/>
</dbReference>
<dbReference type="GO" id="GO:0009252">
    <property type="term" value="P:peptidoglycan biosynthetic process"/>
    <property type="evidence" value="ECO:0007669"/>
    <property type="project" value="UniProtKB-UniRule"/>
</dbReference>
<dbReference type="CDD" id="cd02414">
    <property type="entry name" value="KH-II_Jag"/>
    <property type="match status" value="1"/>
</dbReference>
<dbReference type="SUPFAM" id="SSF82708">
    <property type="entry name" value="R3H domain"/>
    <property type="match status" value="1"/>
</dbReference>
<dbReference type="SMART" id="SM00393">
    <property type="entry name" value="R3H"/>
    <property type="match status" value="1"/>
</dbReference>